<dbReference type="EMBL" id="JAUJEB010000009">
    <property type="protein sequence ID" value="MDN5216463.1"/>
    <property type="molecule type" value="Genomic_DNA"/>
</dbReference>
<proteinExistence type="predicted"/>
<comment type="caution">
    <text evidence="1">The sequence shown here is derived from an EMBL/GenBank/DDBJ whole genome shotgun (WGS) entry which is preliminary data.</text>
</comment>
<dbReference type="Pfam" id="PF09365">
    <property type="entry name" value="DUF2461"/>
    <property type="match status" value="1"/>
</dbReference>
<name>A0ABT8LFA3_9BACT</name>
<dbReference type="RefSeq" id="WP_346761800.1">
    <property type="nucleotide sequence ID" value="NZ_JAUJEB010000009.1"/>
</dbReference>
<dbReference type="NCBIfam" id="TIGR02453">
    <property type="entry name" value="TIGR02453 family protein"/>
    <property type="match status" value="1"/>
</dbReference>
<evidence type="ECO:0000313" key="1">
    <source>
        <dbReference type="EMBL" id="MDN5216463.1"/>
    </source>
</evidence>
<dbReference type="PANTHER" id="PTHR36452:SF1">
    <property type="entry name" value="DUF2461 DOMAIN-CONTAINING PROTEIN"/>
    <property type="match status" value="1"/>
</dbReference>
<reference evidence="1" key="1">
    <citation type="submission" date="2023-06" db="EMBL/GenBank/DDBJ databases">
        <title>Genomic of Agaribacillus aureum.</title>
        <authorList>
            <person name="Wang G."/>
        </authorList>
    </citation>
    <scope>NUCLEOTIDE SEQUENCE</scope>
    <source>
        <strain evidence="1">BMA12</strain>
    </source>
</reference>
<keyword evidence="2" id="KW-1185">Reference proteome</keyword>
<gene>
    <name evidence="1" type="ORF">QQ020_30625</name>
</gene>
<dbReference type="InterPro" id="IPR012808">
    <property type="entry name" value="CHP02453"/>
</dbReference>
<dbReference type="PIRSF" id="PIRSF028451">
    <property type="entry name" value="UCP028451"/>
    <property type="match status" value="1"/>
</dbReference>
<dbReference type="PANTHER" id="PTHR36452">
    <property type="entry name" value="CHROMOSOME 12, WHOLE GENOME SHOTGUN SEQUENCE"/>
    <property type="match status" value="1"/>
</dbReference>
<dbReference type="InterPro" id="IPR015996">
    <property type="entry name" value="UCP028451"/>
</dbReference>
<accession>A0ABT8LFA3</accession>
<protein>
    <submittedName>
        <fullName evidence="1">DUF2461 domain-containing protein</fullName>
    </submittedName>
</protein>
<dbReference type="Proteomes" id="UP001172083">
    <property type="component" value="Unassembled WGS sequence"/>
</dbReference>
<organism evidence="1 2">
    <name type="scientific">Agaribacillus aureus</name>
    <dbReference type="NCBI Taxonomy" id="3051825"/>
    <lineage>
        <taxon>Bacteria</taxon>
        <taxon>Pseudomonadati</taxon>
        <taxon>Bacteroidota</taxon>
        <taxon>Cytophagia</taxon>
        <taxon>Cytophagales</taxon>
        <taxon>Splendidivirgaceae</taxon>
        <taxon>Agaribacillus</taxon>
    </lineage>
</organism>
<sequence length="219" mass="25609">MEFKIILDFLKKLKKNNNREWFTENKTKFVEAKDAFEPAVQKLIDEISKFDKSLADVQAKQCIYRIYRDIRFSKDKTPYKTNLGAVMGEGGRKSTKAFYYIQLEPGDNSFIAGGLYMPEADKLKKIRQEIDYNSDDLRKILNKKSFKDYFPELEGEKLKKAPKGYSPDDPNIELLKYKSYIVVHRFKDTQVVADDFGKNCVKIFKEMKPFNDFLNTAIS</sequence>
<evidence type="ECO:0000313" key="2">
    <source>
        <dbReference type="Proteomes" id="UP001172083"/>
    </source>
</evidence>